<protein>
    <recommendedName>
        <fullName evidence="5">Putative pre-16S rRNA nuclease</fullName>
        <ecNumber evidence="5">3.1.-.-</ecNumber>
    </recommendedName>
</protein>
<organism evidence="7 8">
    <name type="scientific">candidate division WS6 bacterium GW2011_GWF2_39_15</name>
    <dbReference type="NCBI Taxonomy" id="1619100"/>
    <lineage>
        <taxon>Bacteria</taxon>
        <taxon>Candidatus Dojkabacteria</taxon>
    </lineage>
</organism>
<proteinExistence type="inferred from homology"/>
<comment type="subcellular location">
    <subcellularLocation>
        <location evidence="5">Cytoplasm</location>
    </subcellularLocation>
</comment>
<dbReference type="EC" id="3.1.-.-" evidence="5"/>
<evidence type="ECO:0000256" key="3">
    <source>
        <dbReference type="ARBA" id="ARBA00022722"/>
    </source>
</evidence>
<keyword evidence="1 5" id="KW-0963">Cytoplasm</keyword>
<dbReference type="EMBL" id="LBWK01000002">
    <property type="protein sequence ID" value="KKR05601.1"/>
    <property type="molecule type" value="Genomic_DNA"/>
</dbReference>
<evidence type="ECO:0000313" key="7">
    <source>
        <dbReference type="EMBL" id="KKR05601.1"/>
    </source>
</evidence>
<dbReference type="HAMAP" id="MF_00651">
    <property type="entry name" value="Nuclease_YqgF"/>
    <property type="match status" value="1"/>
</dbReference>
<dbReference type="PANTHER" id="PTHR33317:SF4">
    <property type="entry name" value="POLYNUCLEOTIDYL TRANSFERASE, RIBONUCLEASE H-LIKE SUPERFAMILY PROTEIN"/>
    <property type="match status" value="1"/>
</dbReference>
<dbReference type="InterPro" id="IPR012337">
    <property type="entry name" value="RNaseH-like_sf"/>
</dbReference>
<dbReference type="GO" id="GO:0000967">
    <property type="term" value="P:rRNA 5'-end processing"/>
    <property type="evidence" value="ECO:0007669"/>
    <property type="project" value="UniProtKB-UniRule"/>
</dbReference>
<keyword evidence="4 5" id="KW-0378">Hydrolase</keyword>
<keyword evidence="3 5" id="KW-0540">Nuclease</keyword>
<comment type="caution">
    <text evidence="7">The sequence shown here is derived from an EMBL/GenBank/DDBJ whole genome shotgun (WGS) entry which is preliminary data.</text>
</comment>
<comment type="similarity">
    <text evidence="5">Belongs to the YqgF HJR family.</text>
</comment>
<dbReference type="SUPFAM" id="SSF53098">
    <property type="entry name" value="Ribonuclease H-like"/>
    <property type="match status" value="1"/>
</dbReference>
<evidence type="ECO:0000313" key="8">
    <source>
        <dbReference type="Proteomes" id="UP000034799"/>
    </source>
</evidence>
<dbReference type="InterPro" id="IPR005227">
    <property type="entry name" value="YqgF"/>
</dbReference>
<dbReference type="Proteomes" id="UP000034799">
    <property type="component" value="Unassembled WGS sequence"/>
</dbReference>
<dbReference type="PANTHER" id="PTHR33317">
    <property type="entry name" value="POLYNUCLEOTIDYL TRANSFERASE, RIBONUCLEASE H-LIKE SUPERFAMILY PROTEIN"/>
    <property type="match status" value="1"/>
</dbReference>
<evidence type="ECO:0000256" key="4">
    <source>
        <dbReference type="ARBA" id="ARBA00022801"/>
    </source>
</evidence>
<keyword evidence="2 5" id="KW-0690">Ribosome biogenesis</keyword>
<dbReference type="Gene3D" id="3.30.420.140">
    <property type="entry name" value="YqgF/RNase H-like domain"/>
    <property type="match status" value="1"/>
</dbReference>
<gene>
    <name evidence="7" type="ORF">UT34_C0002G0108</name>
</gene>
<dbReference type="STRING" id="1619100.UT34_C0002G0108"/>
<evidence type="ECO:0000256" key="2">
    <source>
        <dbReference type="ARBA" id="ARBA00022517"/>
    </source>
</evidence>
<dbReference type="NCBIfam" id="TIGR00250">
    <property type="entry name" value="RNAse_H_YqgF"/>
    <property type="match status" value="1"/>
</dbReference>
<accession>A0A0G0MYK5</accession>
<name>A0A0G0MYK5_9BACT</name>
<dbReference type="GO" id="GO:0016788">
    <property type="term" value="F:hydrolase activity, acting on ester bonds"/>
    <property type="evidence" value="ECO:0007669"/>
    <property type="project" value="UniProtKB-UniRule"/>
</dbReference>
<comment type="function">
    <text evidence="5">Could be a nuclease involved in processing of the 5'-end of pre-16S rRNA.</text>
</comment>
<sequence>MEYPVLAIDFGTKRIGLAISDEKGRVSTPIRPIRITKNTSQESLLQAFRDAIAENRVKSLLVGKPQEFEEAHKKSTERINKFIEWLSFHLNIPTSTWDESFSTSAAKDMIVSAGSTVKSKKNKLDSIAASIFLQEFLNSNTKEK</sequence>
<evidence type="ECO:0000259" key="6">
    <source>
        <dbReference type="SMART" id="SM00732"/>
    </source>
</evidence>
<dbReference type="CDD" id="cd16964">
    <property type="entry name" value="YqgF"/>
    <property type="match status" value="1"/>
</dbReference>
<dbReference type="SMART" id="SM00732">
    <property type="entry name" value="YqgFc"/>
    <property type="match status" value="1"/>
</dbReference>
<dbReference type="Pfam" id="PF03652">
    <property type="entry name" value="RuvX"/>
    <property type="match status" value="1"/>
</dbReference>
<dbReference type="GO" id="GO:0004518">
    <property type="term" value="F:nuclease activity"/>
    <property type="evidence" value="ECO:0007669"/>
    <property type="project" value="UniProtKB-KW"/>
</dbReference>
<evidence type="ECO:0000256" key="1">
    <source>
        <dbReference type="ARBA" id="ARBA00022490"/>
    </source>
</evidence>
<dbReference type="InterPro" id="IPR006641">
    <property type="entry name" value="YqgF/RNaseH-like_dom"/>
</dbReference>
<evidence type="ECO:0000256" key="5">
    <source>
        <dbReference type="HAMAP-Rule" id="MF_00651"/>
    </source>
</evidence>
<dbReference type="InterPro" id="IPR037027">
    <property type="entry name" value="YqgF/RNaseH-like_dom_sf"/>
</dbReference>
<dbReference type="GO" id="GO:0005829">
    <property type="term" value="C:cytosol"/>
    <property type="evidence" value="ECO:0007669"/>
    <property type="project" value="TreeGrafter"/>
</dbReference>
<reference evidence="7 8" key="1">
    <citation type="journal article" date="2015" name="Nature">
        <title>rRNA introns, odd ribosomes, and small enigmatic genomes across a large radiation of phyla.</title>
        <authorList>
            <person name="Brown C.T."/>
            <person name="Hug L.A."/>
            <person name="Thomas B.C."/>
            <person name="Sharon I."/>
            <person name="Castelle C.J."/>
            <person name="Singh A."/>
            <person name="Wilkins M.J."/>
            <person name="Williams K.H."/>
            <person name="Banfield J.F."/>
        </authorList>
    </citation>
    <scope>NUCLEOTIDE SEQUENCE [LARGE SCALE GENOMIC DNA]</scope>
</reference>
<dbReference type="AlphaFoldDB" id="A0A0G0MYK5"/>
<feature type="domain" description="YqgF/RNase H-like" evidence="6">
    <location>
        <begin position="3"/>
        <end position="106"/>
    </location>
</feature>
<dbReference type="PATRIC" id="fig|1619100.3.peg.654"/>